<feature type="transmembrane region" description="Helical" evidence="1">
    <location>
        <begin position="12"/>
        <end position="36"/>
    </location>
</feature>
<dbReference type="GO" id="GO:0005524">
    <property type="term" value="F:ATP binding"/>
    <property type="evidence" value="ECO:0007669"/>
    <property type="project" value="InterPro"/>
</dbReference>
<organism evidence="3 4">
    <name type="scientific">Stegodyphus mimosarum</name>
    <name type="common">African social velvet spider</name>
    <dbReference type="NCBI Taxonomy" id="407821"/>
    <lineage>
        <taxon>Eukaryota</taxon>
        <taxon>Metazoa</taxon>
        <taxon>Ecdysozoa</taxon>
        <taxon>Arthropoda</taxon>
        <taxon>Chelicerata</taxon>
        <taxon>Arachnida</taxon>
        <taxon>Araneae</taxon>
        <taxon>Araneomorphae</taxon>
        <taxon>Entelegynae</taxon>
        <taxon>Eresoidea</taxon>
        <taxon>Eresidae</taxon>
        <taxon>Stegodyphus</taxon>
    </lineage>
</organism>
<dbReference type="InterPro" id="IPR011009">
    <property type="entry name" value="Kinase-like_dom_sf"/>
</dbReference>
<dbReference type="PANTHER" id="PTHR46448:SF1">
    <property type="entry name" value="PROTEIN KINASE DOMAIN-CONTAINING PROTEIN"/>
    <property type="match status" value="1"/>
</dbReference>
<dbReference type="AlphaFoldDB" id="A0A087UHV8"/>
<dbReference type="OMA" id="SHPQCQS"/>
<dbReference type="STRING" id="407821.A0A087UHV8"/>
<evidence type="ECO:0000256" key="1">
    <source>
        <dbReference type="SAM" id="Phobius"/>
    </source>
</evidence>
<dbReference type="GO" id="GO:0001501">
    <property type="term" value="P:skeletal system development"/>
    <property type="evidence" value="ECO:0007669"/>
    <property type="project" value="TreeGrafter"/>
</dbReference>
<protein>
    <submittedName>
        <fullName evidence="3">Protein kinase domain-containing protein, cytoplasmic</fullName>
    </submittedName>
</protein>
<dbReference type="PROSITE" id="PS50011">
    <property type="entry name" value="PROTEIN_KINASE_DOM"/>
    <property type="match status" value="1"/>
</dbReference>
<gene>
    <name evidence="3" type="ORF">X975_23470</name>
</gene>
<name>A0A087UHV8_STEMI</name>
<dbReference type="GO" id="GO:0004715">
    <property type="term" value="F:non-membrane spanning protein tyrosine kinase activity"/>
    <property type="evidence" value="ECO:0007669"/>
    <property type="project" value="InterPro"/>
</dbReference>
<dbReference type="Gene3D" id="1.10.510.10">
    <property type="entry name" value="Transferase(Phosphotransferase) domain 1"/>
    <property type="match status" value="1"/>
</dbReference>
<evidence type="ECO:0000313" key="4">
    <source>
        <dbReference type="Proteomes" id="UP000054359"/>
    </source>
</evidence>
<dbReference type="PANTHER" id="PTHR46448">
    <property type="entry name" value="PROTEIN KINASE DOMAIN-CONTAINING PROTEIN"/>
    <property type="match status" value="1"/>
</dbReference>
<keyword evidence="1" id="KW-0812">Transmembrane</keyword>
<keyword evidence="4" id="KW-1185">Reference proteome</keyword>
<dbReference type="InterPro" id="IPR000719">
    <property type="entry name" value="Prot_kinase_dom"/>
</dbReference>
<keyword evidence="3" id="KW-0808">Transferase</keyword>
<evidence type="ECO:0000313" key="3">
    <source>
        <dbReference type="EMBL" id="KFM76947.1"/>
    </source>
</evidence>
<reference evidence="3 4" key="1">
    <citation type="submission" date="2013-11" db="EMBL/GenBank/DDBJ databases">
        <title>Genome sequencing of Stegodyphus mimosarum.</title>
        <authorList>
            <person name="Bechsgaard J."/>
        </authorList>
    </citation>
    <scope>NUCLEOTIDE SEQUENCE [LARGE SCALE GENOMIC DNA]</scope>
</reference>
<feature type="domain" description="Protein kinase" evidence="2">
    <location>
        <begin position="108"/>
        <end position="467"/>
    </location>
</feature>
<keyword evidence="1" id="KW-1133">Transmembrane helix</keyword>
<sequence>MSRQSIRNTSAFYSTILKLSFILFLFTNVLLFYYLYDRDQPQCLKEGTCRVSKKPRTLPREKWGQTVYFNILLENFWRVNHEWRLAPALNLSSAKISAELNCSTLSAVKDLQFVGSGWTKSTYKINLNGRILSLKTVNIDGYDISSCLLEEDRYLYDCYLLVASKLLREIAVLRTISHENIVKILGYCVPANPDVQNPQHTVAIFEEYGEPINVIKLLQLPWEDRLRISLGLSRLLNHLASFQEPIALNDFRRQQFVIVDGEPKLIDVDDVGLSEPRCDGKPCCSPGLLVENKTICIPCVNNVCHGYNEKINIIRTGGHFIKHILPHGAPTSLYFLANKITTAFQFALLDARNILKEMENLTNAFKSGLYRNRNTSETGFLSGYKTYNFKDVSDDFDYRCQLTVSGYGCKTSVLDTEEAAEICWSDLKCKAFVVTNITTWTGRRIAKFKKGIGTPLDNNATTLFVKL</sequence>
<evidence type="ECO:0000259" key="2">
    <source>
        <dbReference type="PROSITE" id="PS50011"/>
    </source>
</evidence>
<keyword evidence="3" id="KW-0418">Kinase</keyword>
<dbReference type="InterPro" id="IPR042983">
    <property type="entry name" value="PKDCC"/>
</dbReference>
<feature type="non-terminal residue" evidence="3">
    <location>
        <position position="467"/>
    </location>
</feature>
<dbReference type="SUPFAM" id="SSF56112">
    <property type="entry name" value="Protein kinase-like (PK-like)"/>
    <property type="match status" value="1"/>
</dbReference>
<dbReference type="Proteomes" id="UP000054359">
    <property type="component" value="Unassembled WGS sequence"/>
</dbReference>
<dbReference type="OrthoDB" id="4062651at2759"/>
<proteinExistence type="predicted"/>
<keyword evidence="1" id="KW-0472">Membrane</keyword>
<accession>A0A087UHV8</accession>
<dbReference type="GO" id="GO:0005576">
    <property type="term" value="C:extracellular region"/>
    <property type="evidence" value="ECO:0007669"/>
    <property type="project" value="TreeGrafter"/>
</dbReference>
<dbReference type="EMBL" id="KK119874">
    <property type="protein sequence ID" value="KFM76947.1"/>
    <property type="molecule type" value="Genomic_DNA"/>
</dbReference>